<dbReference type="EMBL" id="MEIS01000126">
    <property type="protein sequence ID" value="PIT52878.1"/>
    <property type="molecule type" value="Genomic_DNA"/>
</dbReference>
<organism evidence="1 2">
    <name type="scientific">Snodgrassella alvi</name>
    <dbReference type="NCBI Taxonomy" id="1196083"/>
    <lineage>
        <taxon>Bacteria</taxon>
        <taxon>Pseudomonadati</taxon>
        <taxon>Pseudomonadota</taxon>
        <taxon>Betaproteobacteria</taxon>
        <taxon>Neisseriales</taxon>
        <taxon>Neisseriaceae</taxon>
        <taxon>Snodgrassella</taxon>
    </lineage>
</organism>
<reference evidence="1 2" key="1">
    <citation type="journal article" date="2017" name="MBio">
        <title>Type VI secretion-mediated competition in the bee gut microbiome.</title>
        <authorList>
            <person name="Steele M.I."/>
            <person name="Kwong W.K."/>
            <person name="Powell J.E."/>
            <person name="Whiteley M."/>
            <person name="Moran N.A."/>
        </authorList>
    </citation>
    <scope>NUCLEOTIDE SEQUENCE [LARGE SCALE GENOMIC DNA]</scope>
    <source>
        <strain evidence="1 2">Nev3CBA3</strain>
    </source>
</reference>
<sequence length="68" mass="7571">MLDNLPEPIDLEIDHANQMMYWTDRGLNSAGGNSLNGACIGTDRLPKYEVLATGLQEEMVWLLILPVL</sequence>
<evidence type="ECO:0000313" key="1">
    <source>
        <dbReference type="EMBL" id="PIT52878.1"/>
    </source>
</evidence>
<gene>
    <name evidence="1" type="ORF">BHC49_11395</name>
</gene>
<accession>A0A2N9XU36</accession>
<name>A0A2N9XU36_9NEIS</name>
<evidence type="ECO:0000313" key="2">
    <source>
        <dbReference type="Proteomes" id="UP000229434"/>
    </source>
</evidence>
<proteinExistence type="predicted"/>
<dbReference type="AlphaFoldDB" id="A0A2N9XU36"/>
<protein>
    <submittedName>
        <fullName evidence="1">Uncharacterized protein</fullName>
    </submittedName>
</protein>
<dbReference type="Proteomes" id="UP000229434">
    <property type="component" value="Unassembled WGS sequence"/>
</dbReference>
<comment type="caution">
    <text evidence="1">The sequence shown here is derived from an EMBL/GenBank/DDBJ whole genome shotgun (WGS) entry which is preliminary data.</text>
</comment>